<reference evidence="1 2" key="1">
    <citation type="journal article" date="2014" name="BMC Genomics">
        <title>Comparison of environmental and isolate Sulfobacillus genomes reveals diverse carbon, sulfur, nitrogen, and hydrogen metabolisms.</title>
        <authorList>
            <person name="Justice N.B."/>
            <person name="Norman A."/>
            <person name="Brown C.T."/>
            <person name="Singh A."/>
            <person name="Thomas B.C."/>
            <person name="Banfield J.F."/>
        </authorList>
    </citation>
    <scope>NUCLEOTIDE SEQUENCE [LARGE SCALE GENOMIC DNA]</scope>
    <source>
        <strain evidence="1">AMDSBA1</strain>
    </source>
</reference>
<evidence type="ECO:0000313" key="2">
    <source>
        <dbReference type="Proteomes" id="UP000242699"/>
    </source>
</evidence>
<organism evidence="1 2">
    <name type="scientific">Sulfobacillus benefaciens</name>
    <dbReference type="NCBI Taxonomy" id="453960"/>
    <lineage>
        <taxon>Bacteria</taxon>
        <taxon>Bacillati</taxon>
        <taxon>Bacillota</taxon>
        <taxon>Clostridia</taxon>
        <taxon>Eubacteriales</taxon>
        <taxon>Clostridiales Family XVII. Incertae Sedis</taxon>
        <taxon>Sulfobacillus</taxon>
    </lineage>
</organism>
<dbReference type="Proteomes" id="UP000242699">
    <property type="component" value="Unassembled WGS sequence"/>
</dbReference>
<comment type="caution">
    <text evidence="1">The sequence shown here is derived from an EMBL/GenBank/DDBJ whole genome shotgun (WGS) entry which is preliminary data.</text>
</comment>
<gene>
    <name evidence="1" type="ORF">C7B43_14940</name>
</gene>
<proteinExistence type="predicted"/>
<protein>
    <submittedName>
        <fullName evidence="1">Uncharacterized protein</fullName>
    </submittedName>
</protein>
<name>A0A2T2WV46_9FIRM</name>
<dbReference type="AlphaFoldDB" id="A0A2T2WV46"/>
<evidence type="ECO:0000313" key="1">
    <source>
        <dbReference type="EMBL" id="PSR26105.1"/>
    </source>
</evidence>
<accession>A0A2T2WV46</accession>
<dbReference type="EMBL" id="PXYT01000042">
    <property type="protein sequence ID" value="PSR26105.1"/>
    <property type="molecule type" value="Genomic_DNA"/>
</dbReference>
<sequence>MIRIEQRVMEAKLHDICDHPVFLQQLTYTLDLADCDSALSLLVTPQSFETITHDLTRLVQDWAHRRLRPSSSTGRWDIMAH</sequence>